<feature type="domain" description="Amino acid transporter transmembrane" evidence="9">
    <location>
        <begin position="7"/>
        <end position="375"/>
    </location>
</feature>
<keyword evidence="4 8" id="KW-0812">Transmembrane</keyword>
<reference evidence="10" key="1">
    <citation type="submission" date="2023-06" db="EMBL/GenBank/DDBJ databases">
        <authorList>
            <person name="Kurt Z."/>
        </authorList>
    </citation>
    <scope>NUCLEOTIDE SEQUENCE</scope>
</reference>
<dbReference type="PANTHER" id="PTHR22950:SF458">
    <property type="entry name" value="SODIUM-COUPLED NEUTRAL AMINO ACID TRANSPORTER 11-RELATED"/>
    <property type="match status" value="1"/>
</dbReference>
<dbReference type="InterPro" id="IPR013057">
    <property type="entry name" value="AA_transpt_TM"/>
</dbReference>
<evidence type="ECO:0000259" key="9">
    <source>
        <dbReference type="Pfam" id="PF01490"/>
    </source>
</evidence>
<proteinExistence type="inferred from homology"/>
<sequence>MSERKQTGQTSITLLSQMLGASLLSISFIIAKLGWVIALIAIAFTVIFDIYMYKFFVDISHYTQAQSYRELTEKAVSKKLSIVLEVSIIISYFGVMTAYIIISASLIMIFIKNVIGYDANKYAVKAILSFCVIFPLTLLKSLKQLSKVAAISGVAIFTFALSIIVYFFIHVGSKQLCVPADGSSPIKYNLNAFPNVSPITAFLYFLMYIPSLQGNFTVHTTIPTMVRELQGPPVLRKRVVHISLIVAVILALILQLLVGFMGAAMFGEDIKDNIFTAFAPCKWIWIDILSLVYAFVTIIAYPLVLYPIKISIVGMSKKDPQTKQGYRIQVIVALVFVTLSMALSMVLESIVAVFGFFSAFTGVIVYFVVPICLIVQYPKVKKENIYMDHLQAGDVTVDPVLVGVLAIVSPTISDETIQRVRTLSNKIFGPAVEAPVDANQPQRTLSFLRPRALSISISEDGVEKIRSNSMIKRDSTSHDVQIAKEQVNQIISEILEVQAEEESSVTVEENIVNAGTGKITKFRKLLGIFGIIMLSLVCGVGVYMNGVDMVEQFV</sequence>
<dbReference type="GO" id="GO:0015179">
    <property type="term" value="F:L-amino acid transmembrane transporter activity"/>
    <property type="evidence" value="ECO:0007669"/>
    <property type="project" value="TreeGrafter"/>
</dbReference>
<dbReference type="GO" id="GO:0016020">
    <property type="term" value="C:membrane"/>
    <property type="evidence" value="ECO:0007669"/>
    <property type="project" value="UniProtKB-SubCell"/>
</dbReference>
<evidence type="ECO:0000256" key="2">
    <source>
        <dbReference type="ARBA" id="ARBA00008066"/>
    </source>
</evidence>
<feature type="transmembrane region" description="Helical" evidence="8">
    <location>
        <begin position="122"/>
        <end position="139"/>
    </location>
</feature>
<evidence type="ECO:0000313" key="11">
    <source>
        <dbReference type="EMBL" id="CAL5973549.1"/>
    </source>
</evidence>
<feature type="transmembrane region" description="Helical" evidence="8">
    <location>
        <begin position="12"/>
        <end position="31"/>
    </location>
</feature>
<evidence type="ECO:0000256" key="6">
    <source>
        <dbReference type="ARBA" id="ARBA00022989"/>
    </source>
</evidence>
<keyword evidence="6 8" id="KW-1133">Transmembrane helix</keyword>
<protein>
    <submittedName>
        <fullName evidence="10">Amino acid transporter family protein</fullName>
    </submittedName>
    <submittedName>
        <fullName evidence="11">Amino_acid transporter family protein</fullName>
    </submittedName>
</protein>
<comment type="caution">
    <text evidence="10">The sequence shown here is derived from an EMBL/GenBank/DDBJ whole genome shotgun (WGS) entry which is preliminary data.</text>
</comment>
<feature type="transmembrane region" description="Helical" evidence="8">
    <location>
        <begin position="353"/>
        <end position="377"/>
    </location>
</feature>
<organism evidence="10">
    <name type="scientific">Hexamita inflata</name>
    <dbReference type="NCBI Taxonomy" id="28002"/>
    <lineage>
        <taxon>Eukaryota</taxon>
        <taxon>Metamonada</taxon>
        <taxon>Diplomonadida</taxon>
        <taxon>Hexamitidae</taxon>
        <taxon>Hexamitinae</taxon>
        <taxon>Hexamita</taxon>
    </lineage>
</organism>
<dbReference type="Pfam" id="PF01490">
    <property type="entry name" value="Aa_trans"/>
    <property type="match status" value="1"/>
</dbReference>
<evidence type="ECO:0000256" key="3">
    <source>
        <dbReference type="ARBA" id="ARBA00022448"/>
    </source>
</evidence>
<evidence type="ECO:0000256" key="4">
    <source>
        <dbReference type="ARBA" id="ARBA00022692"/>
    </source>
</evidence>
<feature type="transmembrane region" description="Helical" evidence="8">
    <location>
        <begin position="525"/>
        <end position="544"/>
    </location>
</feature>
<gene>
    <name evidence="10" type="ORF">HINF_LOCUS20885</name>
    <name evidence="11" type="ORF">HINF_LOCUS2431</name>
</gene>
<evidence type="ECO:0000313" key="12">
    <source>
        <dbReference type="Proteomes" id="UP001642409"/>
    </source>
</evidence>
<name>A0AA86P7T5_9EUKA</name>
<comment type="subcellular location">
    <subcellularLocation>
        <location evidence="1">Membrane</location>
        <topology evidence="1">Multi-pass membrane protein</topology>
    </subcellularLocation>
</comment>
<dbReference type="EMBL" id="CAXDID020000004">
    <property type="protein sequence ID" value="CAL5973549.1"/>
    <property type="molecule type" value="Genomic_DNA"/>
</dbReference>
<evidence type="ECO:0000256" key="7">
    <source>
        <dbReference type="ARBA" id="ARBA00023136"/>
    </source>
</evidence>
<keyword evidence="12" id="KW-1185">Reference proteome</keyword>
<reference evidence="11 12" key="2">
    <citation type="submission" date="2024-07" db="EMBL/GenBank/DDBJ databases">
        <authorList>
            <person name="Akdeniz Z."/>
        </authorList>
    </citation>
    <scope>NUCLEOTIDE SEQUENCE [LARGE SCALE GENOMIC DNA]</scope>
</reference>
<accession>A0AA86P7T5</accession>
<comment type="similarity">
    <text evidence="2">Belongs to the amino acid/polyamine transporter 2 family.</text>
</comment>
<dbReference type="PANTHER" id="PTHR22950">
    <property type="entry name" value="AMINO ACID TRANSPORTER"/>
    <property type="match status" value="1"/>
</dbReference>
<evidence type="ECO:0000256" key="5">
    <source>
        <dbReference type="ARBA" id="ARBA00022970"/>
    </source>
</evidence>
<feature type="transmembrane region" description="Helical" evidence="8">
    <location>
        <begin position="80"/>
        <end position="110"/>
    </location>
</feature>
<dbReference type="EMBL" id="CATOUU010000531">
    <property type="protein sequence ID" value="CAI9933240.1"/>
    <property type="molecule type" value="Genomic_DNA"/>
</dbReference>
<feature type="transmembrane region" description="Helical" evidence="8">
    <location>
        <begin position="283"/>
        <end position="305"/>
    </location>
</feature>
<feature type="transmembrane region" description="Helical" evidence="8">
    <location>
        <begin position="326"/>
        <end position="347"/>
    </location>
</feature>
<evidence type="ECO:0000256" key="1">
    <source>
        <dbReference type="ARBA" id="ARBA00004141"/>
    </source>
</evidence>
<keyword evidence="7 8" id="KW-0472">Membrane</keyword>
<feature type="transmembrane region" description="Helical" evidence="8">
    <location>
        <begin position="199"/>
        <end position="218"/>
    </location>
</feature>
<keyword evidence="5" id="KW-0029">Amino-acid transport</keyword>
<keyword evidence="3" id="KW-0813">Transport</keyword>
<feature type="transmembrane region" description="Helical" evidence="8">
    <location>
        <begin position="239"/>
        <end position="263"/>
    </location>
</feature>
<dbReference type="AlphaFoldDB" id="A0AA86P7T5"/>
<feature type="transmembrane region" description="Helical" evidence="8">
    <location>
        <begin position="148"/>
        <end position="169"/>
    </location>
</feature>
<evidence type="ECO:0000256" key="8">
    <source>
        <dbReference type="SAM" id="Phobius"/>
    </source>
</evidence>
<feature type="transmembrane region" description="Helical" evidence="8">
    <location>
        <begin position="37"/>
        <end position="59"/>
    </location>
</feature>
<evidence type="ECO:0000313" key="10">
    <source>
        <dbReference type="EMBL" id="CAI9933240.1"/>
    </source>
</evidence>
<dbReference type="Proteomes" id="UP001642409">
    <property type="component" value="Unassembled WGS sequence"/>
</dbReference>